<dbReference type="Proteomes" id="UP000730481">
    <property type="component" value="Unassembled WGS sequence"/>
</dbReference>
<dbReference type="AlphaFoldDB" id="A0A9P5E0C5"/>
<name>A0A9P5E0C5_9HYPO</name>
<keyword evidence="1" id="KW-0732">Signal</keyword>
<reference evidence="2" key="2">
    <citation type="submission" date="2020-02" db="EMBL/GenBank/DDBJ databases">
        <title>Identification and distribution of gene clusters putatively required for synthesis of sphingolipid metabolism inhibitors in phylogenetically diverse species of the filamentous fungus Fusarium.</title>
        <authorList>
            <person name="Kim H.-S."/>
            <person name="Busman M."/>
            <person name="Brown D.W."/>
            <person name="Divon H."/>
            <person name="Uhlig S."/>
            <person name="Proctor R.H."/>
        </authorList>
    </citation>
    <scope>NUCLEOTIDE SEQUENCE</scope>
    <source>
        <strain evidence="2">NRRL 25174</strain>
    </source>
</reference>
<evidence type="ECO:0000313" key="2">
    <source>
        <dbReference type="EMBL" id="KAF4343826.1"/>
    </source>
</evidence>
<comment type="caution">
    <text evidence="2">The sequence shown here is derived from an EMBL/GenBank/DDBJ whole genome shotgun (WGS) entry which is preliminary data.</text>
</comment>
<reference evidence="2" key="1">
    <citation type="journal article" date="2017" name="Mycologia">
        <title>Fusarium algeriense, sp. nov., a novel toxigenic crown rot pathogen of durum wheat from Algeria is nested in the Fusarium burgessii species complex.</title>
        <authorList>
            <person name="Laraba I."/>
            <person name="Keddad A."/>
            <person name="Boureghda H."/>
            <person name="Abdallah N."/>
            <person name="Vaughan M.M."/>
            <person name="Proctor R.H."/>
            <person name="Busman M."/>
            <person name="O'Donnell K."/>
        </authorList>
    </citation>
    <scope>NUCLEOTIDE SEQUENCE</scope>
    <source>
        <strain evidence="2">NRRL 25174</strain>
    </source>
</reference>
<feature type="chain" id="PRO_5040467085" evidence="1">
    <location>
        <begin position="18"/>
        <end position="129"/>
    </location>
</feature>
<gene>
    <name evidence="2" type="ORF">FBEOM_2221</name>
</gene>
<sequence length="129" mass="13298">MKASIVISSLFAASAWAGTLPTGLTKRQNAANEQALQQAREDAAKAIEGGQGRGRLLLDEGNCSEACNRCRTNAVTTAVAEVFACGTAAVAVDVLTAGAATFLEAAGFVFCEASVVTNLNAKEEECLKE</sequence>
<dbReference type="EMBL" id="PVQB02000079">
    <property type="protein sequence ID" value="KAF4343826.1"/>
    <property type="molecule type" value="Genomic_DNA"/>
</dbReference>
<accession>A0A9P5E0C5</accession>
<evidence type="ECO:0000256" key="1">
    <source>
        <dbReference type="SAM" id="SignalP"/>
    </source>
</evidence>
<dbReference type="OrthoDB" id="5212124at2759"/>
<keyword evidence="3" id="KW-1185">Reference proteome</keyword>
<feature type="signal peptide" evidence="1">
    <location>
        <begin position="1"/>
        <end position="17"/>
    </location>
</feature>
<protein>
    <submittedName>
        <fullName evidence="2">Uncharacterized protein</fullName>
    </submittedName>
</protein>
<organism evidence="2 3">
    <name type="scientific">Fusarium beomiforme</name>
    <dbReference type="NCBI Taxonomy" id="44412"/>
    <lineage>
        <taxon>Eukaryota</taxon>
        <taxon>Fungi</taxon>
        <taxon>Dikarya</taxon>
        <taxon>Ascomycota</taxon>
        <taxon>Pezizomycotina</taxon>
        <taxon>Sordariomycetes</taxon>
        <taxon>Hypocreomycetidae</taxon>
        <taxon>Hypocreales</taxon>
        <taxon>Nectriaceae</taxon>
        <taxon>Fusarium</taxon>
        <taxon>Fusarium burgessii species complex</taxon>
    </lineage>
</organism>
<proteinExistence type="predicted"/>
<evidence type="ECO:0000313" key="3">
    <source>
        <dbReference type="Proteomes" id="UP000730481"/>
    </source>
</evidence>